<dbReference type="RefSeq" id="WP_250826729.1">
    <property type="nucleotide sequence ID" value="NZ_JAMOIL010000008.1"/>
</dbReference>
<dbReference type="Proteomes" id="UP001139485">
    <property type="component" value="Unassembled WGS sequence"/>
</dbReference>
<evidence type="ECO:0000256" key="2">
    <source>
        <dbReference type="ARBA" id="ARBA00022692"/>
    </source>
</evidence>
<evidence type="ECO:0000256" key="3">
    <source>
        <dbReference type="ARBA" id="ARBA00022989"/>
    </source>
</evidence>
<dbReference type="AlphaFoldDB" id="A0A9X2IDR3"/>
<evidence type="ECO:0000259" key="7">
    <source>
        <dbReference type="Pfam" id="PF06305"/>
    </source>
</evidence>
<feature type="domain" description="Lipopolysaccharide assembly protein A" evidence="7">
    <location>
        <begin position="91"/>
        <end position="151"/>
    </location>
</feature>
<reference evidence="8" key="1">
    <citation type="submission" date="2022-05" db="EMBL/GenBank/DDBJ databases">
        <authorList>
            <person name="Tuo L."/>
        </authorList>
    </citation>
    <scope>NUCLEOTIDE SEQUENCE</scope>
    <source>
        <strain evidence="8">BSK12Z-4</strain>
    </source>
</reference>
<feature type="compositionally biased region" description="Polar residues" evidence="5">
    <location>
        <begin position="1"/>
        <end position="15"/>
    </location>
</feature>
<comment type="caution">
    <text evidence="8">The sequence shown here is derived from an EMBL/GenBank/DDBJ whole genome shotgun (WGS) entry which is preliminary data.</text>
</comment>
<feature type="compositionally biased region" description="Basic and acidic residues" evidence="5">
    <location>
        <begin position="41"/>
        <end position="64"/>
    </location>
</feature>
<sequence>MSNEQDPTTASTDAPTQHEPGTPEAGTEVQPTTDGTPPATRDPHEHEPTTAGPAEDHPDRDPMRRSRTGAFYAATVGLGLVLILVVIFVAQNTAATTVTFLSFSGSFPVAVVILVAFAAGILFTALGGSLRIMQLRRRAKARERQRKKAAKAEAKAAR</sequence>
<evidence type="ECO:0000313" key="8">
    <source>
        <dbReference type="EMBL" id="MCM0620031.1"/>
    </source>
</evidence>
<feature type="transmembrane region" description="Helical" evidence="6">
    <location>
        <begin position="70"/>
        <end position="90"/>
    </location>
</feature>
<protein>
    <submittedName>
        <fullName evidence="8">Lipopolysaccharide assembly protein LapA domain-containing protein</fullName>
    </submittedName>
</protein>
<proteinExistence type="predicted"/>
<dbReference type="InterPro" id="IPR010445">
    <property type="entry name" value="LapA_dom"/>
</dbReference>
<evidence type="ECO:0000313" key="9">
    <source>
        <dbReference type="Proteomes" id="UP001139485"/>
    </source>
</evidence>
<dbReference type="EMBL" id="JAMOIL010000008">
    <property type="protein sequence ID" value="MCM0620031.1"/>
    <property type="molecule type" value="Genomic_DNA"/>
</dbReference>
<organism evidence="8 9">
    <name type="scientific">Nocardioides bruguierae</name>
    <dbReference type="NCBI Taxonomy" id="2945102"/>
    <lineage>
        <taxon>Bacteria</taxon>
        <taxon>Bacillati</taxon>
        <taxon>Actinomycetota</taxon>
        <taxon>Actinomycetes</taxon>
        <taxon>Propionibacteriales</taxon>
        <taxon>Nocardioidaceae</taxon>
        <taxon>Nocardioides</taxon>
    </lineage>
</organism>
<keyword evidence="3 6" id="KW-1133">Transmembrane helix</keyword>
<evidence type="ECO:0000256" key="6">
    <source>
        <dbReference type="SAM" id="Phobius"/>
    </source>
</evidence>
<accession>A0A9X2IDR3</accession>
<keyword evidence="1" id="KW-1003">Cell membrane</keyword>
<dbReference type="Pfam" id="PF06305">
    <property type="entry name" value="LapA_dom"/>
    <property type="match status" value="1"/>
</dbReference>
<name>A0A9X2IDR3_9ACTN</name>
<dbReference type="GO" id="GO:0005886">
    <property type="term" value="C:plasma membrane"/>
    <property type="evidence" value="ECO:0007669"/>
    <property type="project" value="InterPro"/>
</dbReference>
<keyword evidence="2 6" id="KW-0812">Transmembrane</keyword>
<keyword evidence="4 6" id="KW-0472">Membrane</keyword>
<evidence type="ECO:0000256" key="5">
    <source>
        <dbReference type="SAM" id="MobiDB-lite"/>
    </source>
</evidence>
<feature type="region of interest" description="Disordered" evidence="5">
    <location>
        <begin position="1"/>
        <end position="65"/>
    </location>
</feature>
<evidence type="ECO:0000256" key="1">
    <source>
        <dbReference type="ARBA" id="ARBA00022475"/>
    </source>
</evidence>
<keyword evidence="9" id="KW-1185">Reference proteome</keyword>
<evidence type="ECO:0000256" key="4">
    <source>
        <dbReference type="ARBA" id="ARBA00023136"/>
    </source>
</evidence>
<gene>
    <name evidence="8" type="ORF">M8330_06945</name>
</gene>
<feature type="transmembrane region" description="Helical" evidence="6">
    <location>
        <begin position="110"/>
        <end position="132"/>
    </location>
</feature>